<keyword evidence="2" id="KW-0472">Membrane</keyword>
<keyword evidence="2" id="KW-0812">Transmembrane</keyword>
<feature type="transmembrane region" description="Helical" evidence="2">
    <location>
        <begin position="92"/>
        <end position="113"/>
    </location>
</feature>
<dbReference type="GeneID" id="86828630"/>
<feature type="transmembrane region" description="Helical" evidence="2">
    <location>
        <begin position="400"/>
        <end position="417"/>
    </location>
</feature>
<sequence length="443" mass="46982">MTSSSTPSAPSGPEPTPGSGTASATPRASASASHSGGGRAPVRRLVARGRGEEHRVASPLELLFDLCFVVAVAQAGVQLVHAVAEAHAAEGIVNYAMVFFAIWWAWMNFTWFASAYDNDDVPYRLVTLVQIAGVLVLAAGVTRAFEDHDWLLVVLGYVIMRLAMTAQWLRAARTATGAERGTALRYAAGVALCQVGWLGLLVLPEPARPWLFLVMAIAELSVPVFAERGFQTSWHPHHIAERYGLFTIIVLGETILAATVAVKSAVDDEDALGELLPIASGGLLIVFSAWWVYFTVPIHGHLRSSKESFLWGYGHYLIFASAAAIGAGLEVAVEQAVGKAHISTLAASAAVTLPTALYLLSVWALHARHYKVGTARQAVLPLSALAVVVCTFLGHWAVLTAGVVAAVTVAAGVALSARDHRAEETHRDLGTSPAHDTRDAHGS</sequence>
<feature type="region of interest" description="Disordered" evidence="1">
    <location>
        <begin position="1"/>
        <end position="42"/>
    </location>
</feature>
<dbReference type="AlphaFoldDB" id="A0A8I0TRV7"/>
<reference evidence="3 4" key="1">
    <citation type="submission" date="2020-10" db="EMBL/GenBank/DDBJ databases">
        <title>Sequencing the genomes of 1000 actinobacteria strains.</title>
        <authorList>
            <person name="Klenk H.-P."/>
        </authorList>
    </citation>
    <scope>NUCLEOTIDE SEQUENCE [LARGE SCALE GENOMIC DNA]</scope>
    <source>
        <strain evidence="3 4">DSM 41803</strain>
    </source>
</reference>
<feature type="transmembrane region" description="Helical" evidence="2">
    <location>
        <begin position="308"/>
        <end position="329"/>
    </location>
</feature>
<accession>A0A8I0TRV7</accession>
<evidence type="ECO:0000313" key="3">
    <source>
        <dbReference type="EMBL" id="MBE1597937.1"/>
    </source>
</evidence>
<dbReference type="Pfam" id="PF06772">
    <property type="entry name" value="LtrA"/>
    <property type="match status" value="1"/>
</dbReference>
<dbReference type="RefSeq" id="WP_046917874.1">
    <property type="nucleotide sequence ID" value="NZ_JADBGF010000001.1"/>
</dbReference>
<feature type="transmembrane region" description="Helical" evidence="2">
    <location>
        <begin position="62"/>
        <end position="80"/>
    </location>
</feature>
<feature type="region of interest" description="Disordered" evidence="1">
    <location>
        <begin position="422"/>
        <end position="443"/>
    </location>
</feature>
<feature type="transmembrane region" description="Helical" evidence="2">
    <location>
        <begin position="209"/>
        <end position="230"/>
    </location>
</feature>
<feature type="transmembrane region" description="Helical" evidence="2">
    <location>
        <begin position="341"/>
        <end position="365"/>
    </location>
</feature>
<dbReference type="PANTHER" id="PTHR36840">
    <property type="entry name" value="BLL5714 PROTEIN"/>
    <property type="match status" value="1"/>
</dbReference>
<name>A0A8I0TRV7_9ACTN</name>
<evidence type="ECO:0000256" key="2">
    <source>
        <dbReference type="SAM" id="Phobius"/>
    </source>
</evidence>
<evidence type="ECO:0000256" key="1">
    <source>
        <dbReference type="SAM" id="MobiDB-lite"/>
    </source>
</evidence>
<keyword evidence="2" id="KW-1133">Transmembrane helix</keyword>
<proteinExistence type="predicted"/>
<dbReference type="PANTHER" id="PTHR36840:SF1">
    <property type="entry name" value="BLL5714 PROTEIN"/>
    <property type="match status" value="1"/>
</dbReference>
<feature type="transmembrane region" description="Helical" evidence="2">
    <location>
        <begin position="151"/>
        <end position="171"/>
    </location>
</feature>
<gene>
    <name evidence="3" type="ORF">H4687_004066</name>
</gene>
<comment type="caution">
    <text evidence="3">The sequence shown here is derived from an EMBL/GenBank/DDBJ whole genome shotgun (WGS) entry which is preliminary data.</text>
</comment>
<organism evidence="3 4">
    <name type="scientific">Streptomyces stelliscabiei</name>
    <dbReference type="NCBI Taxonomy" id="146820"/>
    <lineage>
        <taxon>Bacteria</taxon>
        <taxon>Bacillati</taxon>
        <taxon>Actinomycetota</taxon>
        <taxon>Actinomycetes</taxon>
        <taxon>Kitasatosporales</taxon>
        <taxon>Streptomycetaceae</taxon>
        <taxon>Streptomyces</taxon>
    </lineage>
</organism>
<feature type="transmembrane region" description="Helical" evidence="2">
    <location>
        <begin position="242"/>
        <end position="263"/>
    </location>
</feature>
<dbReference type="Proteomes" id="UP000629287">
    <property type="component" value="Unassembled WGS sequence"/>
</dbReference>
<feature type="transmembrane region" description="Helical" evidence="2">
    <location>
        <begin position="125"/>
        <end position="145"/>
    </location>
</feature>
<feature type="compositionally biased region" description="Low complexity" evidence="1">
    <location>
        <begin position="17"/>
        <end position="34"/>
    </location>
</feature>
<dbReference type="InterPro" id="IPR010640">
    <property type="entry name" value="Low_temperature_requirement_A"/>
</dbReference>
<keyword evidence="4" id="KW-1185">Reference proteome</keyword>
<dbReference type="EMBL" id="JADBGF010000001">
    <property type="protein sequence ID" value="MBE1597937.1"/>
    <property type="molecule type" value="Genomic_DNA"/>
</dbReference>
<feature type="transmembrane region" description="Helical" evidence="2">
    <location>
        <begin position="275"/>
        <end position="296"/>
    </location>
</feature>
<protein>
    <submittedName>
        <fullName evidence="3">Low temperature requirement protein LtrA</fullName>
    </submittedName>
</protein>
<feature type="transmembrane region" description="Helical" evidence="2">
    <location>
        <begin position="183"/>
        <end position="203"/>
    </location>
</feature>
<dbReference type="OrthoDB" id="7698234at2"/>
<evidence type="ECO:0000313" key="4">
    <source>
        <dbReference type="Proteomes" id="UP000629287"/>
    </source>
</evidence>